<dbReference type="SMART" id="SM01294">
    <property type="entry name" value="PKS_PP_betabranch"/>
    <property type="match status" value="1"/>
</dbReference>
<comment type="cofactor">
    <cofactor evidence="1">
        <name>pantetheine 4'-phosphate</name>
        <dbReference type="ChEBI" id="CHEBI:47942"/>
    </cofactor>
</comment>
<dbReference type="Gene3D" id="3.40.50.980">
    <property type="match status" value="2"/>
</dbReference>
<evidence type="ECO:0000256" key="2">
    <source>
        <dbReference type="ARBA" id="ARBA00006432"/>
    </source>
</evidence>
<dbReference type="PROSITE" id="PS00455">
    <property type="entry name" value="AMP_BINDING"/>
    <property type="match status" value="1"/>
</dbReference>
<dbReference type="InterPro" id="IPR020806">
    <property type="entry name" value="PKS_PP-bd"/>
</dbReference>
<dbReference type="InterPro" id="IPR036736">
    <property type="entry name" value="ACP-like_sf"/>
</dbReference>
<comment type="similarity">
    <text evidence="2">Belongs to the ATP-dependent AMP-binding enzyme family.</text>
</comment>
<feature type="region of interest" description="Disordered" evidence="5">
    <location>
        <begin position="1"/>
        <end position="22"/>
    </location>
</feature>
<dbReference type="InterPro" id="IPR025110">
    <property type="entry name" value="AMP-bd_C"/>
</dbReference>
<dbReference type="RefSeq" id="WP_139836716.1">
    <property type="nucleotide sequence ID" value="NZ_LQPW01000010.1"/>
</dbReference>
<dbReference type="GO" id="GO:0043041">
    <property type="term" value="P:amino acid activation for nonribosomal peptide biosynthetic process"/>
    <property type="evidence" value="ECO:0007669"/>
    <property type="project" value="TreeGrafter"/>
</dbReference>
<dbReference type="GO" id="GO:0008610">
    <property type="term" value="P:lipid biosynthetic process"/>
    <property type="evidence" value="ECO:0007669"/>
    <property type="project" value="UniProtKB-ARBA"/>
</dbReference>
<dbReference type="FunFam" id="3.40.50.980:FF:000001">
    <property type="entry name" value="Non-ribosomal peptide synthetase"/>
    <property type="match status" value="1"/>
</dbReference>
<dbReference type="InterPro" id="IPR001031">
    <property type="entry name" value="Thioesterase"/>
</dbReference>
<organism evidence="7 8">
    <name type="scientific">Mycobacterium szulgai</name>
    <dbReference type="NCBI Taxonomy" id="1787"/>
    <lineage>
        <taxon>Bacteria</taxon>
        <taxon>Bacillati</taxon>
        <taxon>Actinomycetota</taxon>
        <taxon>Actinomycetes</taxon>
        <taxon>Mycobacteriales</taxon>
        <taxon>Mycobacteriaceae</taxon>
        <taxon>Mycobacterium</taxon>
    </lineage>
</organism>
<reference evidence="7 8" key="1">
    <citation type="submission" date="2016-01" db="EMBL/GenBank/DDBJ databases">
        <title>The new phylogeny of the genus Mycobacterium.</title>
        <authorList>
            <person name="Tarcisio F."/>
            <person name="Conor M."/>
            <person name="Antonella G."/>
            <person name="Elisabetta G."/>
            <person name="Giulia F.S."/>
            <person name="Sara T."/>
            <person name="Anna F."/>
            <person name="Clotilde B."/>
            <person name="Roberto B."/>
            <person name="Veronica D.S."/>
            <person name="Fabio R."/>
            <person name="Monica P."/>
            <person name="Olivier J."/>
            <person name="Enrico T."/>
            <person name="Nicola S."/>
        </authorList>
    </citation>
    <scope>NUCLEOTIDE SEQUENCE [LARGE SCALE GENOMIC DNA]</scope>
    <source>
        <strain evidence="7 8">DSM 44166</strain>
    </source>
</reference>
<sequence>MSINPCGENTTTGGAQIGPGGQTLPATRAQLDVWLLQELHRSPIEWQLGMMFIISGKIEPNLLEQAIRRVVSEAEPIRVGFRVLDGKLYQEVIDCGDLAVPVHDLTGSTDPVQQAYRLATLIQRTPMPLAGPLLKFALFQTRQDEFYLFLCVHHMVLDGFGIMIVVNRIAAVYSAMVSRMPLPPPFFGSLQALVRCELEYEKSTHYREDRDYWDAILRAVRVPDYQLQQAEKGSDFCTPSAPVQFEHDVVRQTQQLAKRLGMRQSTVFTAACALLVRSWDAGSSEVVLDFPVNRRTTPELKTLPGMVSGVVPLVLQVAPDTAFTDFCGHVEVRIQEALRHQRFPVRSSADEGELRAPGATARRVSVNFLPRATVTPFGDAPVSAVGTNYGRVNYFGLFSTMDGDQLLLSTVGAGEPFSNFGAADFAKRLSQILVAMADDPGRRLSSVDLLHGAERARLRTWGNQAAPSATSRSAPASVPALFAAQVAATPEAVALVCEGQSVTYRELDQAANQLAHLLANYGIGPGEVVGLLIERSARAIIAILAILKAGAAYLPIDPAHPDTRIEFVISDANPAAVITTARLKSRVDGYNLRVIDVDDPATNNQPSHGLPEPAADNIAHIIYTSGTTGVPKGVAVTQRNVTQLFDSLKIGGELTPKQVWTQFHSYAFDFSVWEIWGALLHGGRLVVVPDRVIGSAKEFHALLINERVTVLTQTPSALRVLCPEGLESATLVIGAEPCPRELVDRWAPGRRMVNVYGPTETTMWLAKSAPLQAGSGAPPIGSPVSSAALFVLDEWLRPVPVGVVGELYIAGAGVGCGYWGRSGLTASRFVACPDAAGVRMYRSGDLVCWRADGQLTWVGRADEQVKIRGYRIELGEVQAALAGLDGVDQAVVIVREDRPGDKRLVGYVTGGAEEAVLRAQLTEQLPRYLVPTAIVRLAELPLTVNGKLDTSSLPVPEYCVAEYQAPASPVEQVLADIYAEVLGLERVSVGDSFFDLGGDSILAMHVVAAINTRLDSELTVRALFDTPTIASLSCRIGTRENAVEIVPVELLKKGAGVPLFCLPPGGGLSWPYRALGPYVDRPIIGIQQVQPDGRSAPRSIRDVAQIYADTIQGLHPDGPYDLLGWSIGGVIAHQLAVELRRRGRLVRRLLVLDPLLPNSTRKDDRASNSTSVFSESDVLEYFLTSAGIDVPQRVLPLTYQTAAELVSQRTAVDSILPPRSILGTVVKNINTNGSLLSRHVPEVFDGDMVIFSATGDDGSAPLARIWQPYVGGDISEYPVGCTHNTMLTRESLDLFSDQLASYLISRAEAASTAKAVPHRRD</sequence>
<dbReference type="InterPro" id="IPR000873">
    <property type="entry name" value="AMP-dep_synth/lig_dom"/>
</dbReference>
<dbReference type="PROSITE" id="PS00012">
    <property type="entry name" value="PHOSPHOPANTETHEINE"/>
    <property type="match status" value="1"/>
</dbReference>
<gene>
    <name evidence="7" type="ORF">AWC27_17995</name>
</gene>
<dbReference type="Gene3D" id="3.30.300.30">
    <property type="match status" value="1"/>
</dbReference>
<keyword evidence="4" id="KW-0597">Phosphoprotein</keyword>
<dbReference type="Pfam" id="PF00501">
    <property type="entry name" value="AMP-binding"/>
    <property type="match status" value="1"/>
</dbReference>
<dbReference type="Pfam" id="PF13193">
    <property type="entry name" value="AMP-binding_C"/>
    <property type="match status" value="1"/>
</dbReference>
<dbReference type="PANTHER" id="PTHR45527:SF1">
    <property type="entry name" value="FATTY ACID SYNTHASE"/>
    <property type="match status" value="1"/>
</dbReference>
<name>A0A1X2FGC3_MYCSZ</name>
<dbReference type="InterPro" id="IPR020802">
    <property type="entry name" value="TesA-like"/>
</dbReference>
<proteinExistence type="inferred from homology"/>
<dbReference type="GO" id="GO:0044550">
    <property type="term" value="P:secondary metabolite biosynthetic process"/>
    <property type="evidence" value="ECO:0007669"/>
    <property type="project" value="UniProtKB-ARBA"/>
</dbReference>
<evidence type="ECO:0000259" key="6">
    <source>
        <dbReference type="PROSITE" id="PS50075"/>
    </source>
</evidence>
<evidence type="ECO:0000313" key="7">
    <source>
        <dbReference type="EMBL" id="ORX17358.1"/>
    </source>
</evidence>
<evidence type="ECO:0000256" key="3">
    <source>
        <dbReference type="ARBA" id="ARBA00022450"/>
    </source>
</evidence>
<dbReference type="FunFam" id="3.30.300.30:FF:000010">
    <property type="entry name" value="Enterobactin synthetase component F"/>
    <property type="match status" value="1"/>
</dbReference>
<dbReference type="FunFam" id="3.40.50.12780:FF:000012">
    <property type="entry name" value="Non-ribosomal peptide synthetase"/>
    <property type="match status" value="1"/>
</dbReference>
<dbReference type="SMART" id="SM00823">
    <property type="entry name" value="PKS_PP"/>
    <property type="match status" value="1"/>
</dbReference>
<keyword evidence="8" id="KW-1185">Reference proteome</keyword>
<dbReference type="UniPathway" id="UPA00011"/>
<dbReference type="Pfam" id="PF00550">
    <property type="entry name" value="PP-binding"/>
    <property type="match status" value="1"/>
</dbReference>
<dbReference type="Pfam" id="PF00975">
    <property type="entry name" value="Thioesterase"/>
    <property type="match status" value="1"/>
</dbReference>
<keyword evidence="3" id="KW-0596">Phosphopantetheine</keyword>
<dbReference type="Gene3D" id="3.30.559.10">
    <property type="entry name" value="Chloramphenicol acetyltransferase-like domain"/>
    <property type="match status" value="1"/>
</dbReference>
<dbReference type="InterPro" id="IPR001242">
    <property type="entry name" value="Condensation_dom"/>
</dbReference>
<dbReference type="PROSITE" id="PS50075">
    <property type="entry name" value="CARRIER"/>
    <property type="match status" value="1"/>
</dbReference>
<evidence type="ECO:0000256" key="5">
    <source>
        <dbReference type="SAM" id="MobiDB-lite"/>
    </source>
</evidence>
<evidence type="ECO:0000256" key="1">
    <source>
        <dbReference type="ARBA" id="ARBA00001957"/>
    </source>
</evidence>
<dbReference type="NCBIfam" id="TIGR01733">
    <property type="entry name" value="AA-adenyl-dom"/>
    <property type="match status" value="1"/>
</dbReference>
<dbReference type="InterPro" id="IPR006162">
    <property type="entry name" value="Ppantetheine_attach_site"/>
</dbReference>
<feature type="domain" description="Carrier" evidence="6">
    <location>
        <begin position="965"/>
        <end position="1040"/>
    </location>
</feature>
<dbReference type="Gene3D" id="3.40.50.1820">
    <property type="entry name" value="alpha/beta hydrolase"/>
    <property type="match status" value="1"/>
</dbReference>
<dbReference type="InterPro" id="IPR029058">
    <property type="entry name" value="AB_hydrolase_fold"/>
</dbReference>
<dbReference type="OrthoDB" id="4434566at2"/>
<dbReference type="PANTHER" id="PTHR45527">
    <property type="entry name" value="NONRIBOSOMAL PEPTIDE SYNTHETASE"/>
    <property type="match status" value="1"/>
</dbReference>
<dbReference type="SUPFAM" id="SSF53474">
    <property type="entry name" value="alpha/beta-Hydrolases"/>
    <property type="match status" value="1"/>
</dbReference>
<dbReference type="SMART" id="SM00824">
    <property type="entry name" value="PKS_TE"/>
    <property type="match status" value="1"/>
</dbReference>
<dbReference type="Gene3D" id="2.30.38.10">
    <property type="entry name" value="Luciferase, Domain 3"/>
    <property type="match status" value="1"/>
</dbReference>
<dbReference type="GO" id="GO:0031177">
    <property type="term" value="F:phosphopantetheine binding"/>
    <property type="evidence" value="ECO:0007669"/>
    <property type="project" value="InterPro"/>
</dbReference>
<dbReference type="InterPro" id="IPR009081">
    <property type="entry name" value="PP-bd_ACP"/>
</dbReference>
<feature type="compositionally biased region" description="Polar residues" evidence="5">
    <location>
        <begin position="1"/>
        <end position="14"/>
    </location>
</feature>
<dbReference type="InterPro" id="IPR045851">
    <property type="entry name" value="AMP-bd_C_sf"/>
</dbReference>
<dbReference type="SUPFAM" id="SSF47336">
    <property type="entry name" value="ACP-like"/>
    <property type="match status" value="1"/>
</dbReference>
<evidence type="ECO:0000256" key="4">
    <source>
        <dbReference type="ARBA" id="ARBA00022553"/>
    </source>
</evidence>
<dbReference type="Proteomes" id="UP000193317">
    <property type="component" value="Unassembled WGS sequence"/>
</dbReference>
<dbReference type="InterPro" id="IPR020845">
    <property type="entry name" value="AMP-binding_CS"/>
</dbReference>
<dbReference type="InterPro" id="IPR010071">
    <property type="entry name" value="AA_adenyl_dom"/>
</dbReference>
<comment type="caution">
    <text evidence="7">The sequence shown here is derived from an EMBL/GenBank/DDBJ whole genome shotgun (WGS) entry which is preliminary data.</text>
</comment>
<dbReference type="FunFam" id="1.10.1200.10:FF:000005">
    <property type="entry name" value="Nonribosomal peptide synthetase 1"/>
    <property type="match status" value="1"/>
</dbReference>
<dbReference type="SUPFAM" id="SSF56801">
    <property type="entry name" value="Acetyl-CoA synthetase-like"/>
    <property type="match status" value="1"/>
</dbReference>
<dbReference type="InterPro" id="IPR023213">
    <property type="entry name" value="CAT-like_dom_sf"/>
</dbReference>
<dbReference type="Gene3D" id="3.30.559.30">
    <property type="entry name" value="Nonribosomal peptide synthetase, condensation domain"/>
    <property type="match status" value="1"/>
</dbReference>
<dbReference type="EMBL" id="LQPW01000010">
    <property type="protein sequence ID" value="ORX17358.1"/>
    <property type="molecule type" value="Genomic_DNA"/>
</dbReference>
<dbReference type="GO" id="GO:0003824">
    <property type="term" value="F:catalytic activity"/>
    <property type="evidence" value="ECO:0007669"/>
    <property type="project" value="InterPro"/>
</dbReference>
<protein>
    <recommendedName>
        <fullName evidence="6">Carrier domain-containing protein</fullName>
    </recommendedName>
</protein>
<accession>A0A1X2FGC3</accession>
<evidence type="ECO:0000313" key="8">
    <source>
        <dbReference type="Proteomes" id="UP000193317"/>
    </source>
</evidence>
<dbReference type="GO" id="GO:0005737">
    <property type="term" value="C:cytoplasm"/>
    <property type="evidence" value="ECO:0007669"/>
    <property type="project" value="TreeGrafter"/>
</dbReference>
<dbReference type="Pfam" id="PF00668">
    <property type="entry name" value="Condensation"/>
    <property type="match status" value="1"/>
</dbReference>
<dbReference type="SUPFAM" id="SSF52777">
    <property type="entry name" value="CoA-dependent acyltransferases"/>
    <property type="match status" value="2"/>
</dbReference>